<dbReference type="PANTHER" id="PTHR22600:SF57">
    <property type="entry name" value="BETA-N-ACETYLHEXOSAMINIDASE"/>
    <property type="match status" value="1"/>
</dbReference>
<proteinExistence type="inferred from homology"/>
<evidence type="ECO:0000313" key="10">
    <source>
        <dbReference type="Proteomes" id="UP000252733"/>
    </source>
</evidence>
<dbReference type="SUPFAM" id="SSF55545">
    <property type="entry name" value="beta-N-acetylhexosaminidase-like domain"/>
    <property type="match status" value="1"/>
</dbReference>
<keyword evidence="4" id="KW-0378">Hydrolase</keyword>
<dbReference type="CDD" id="cd06563">
    <property type="entry name" value="GH20_chitobiase-like"/>
    <property type="match status" value="1"/>
</dbReference>
<dbReference type="InterPro" id="IPR015882">
    <property type="entry name" value="HEX_bac_N"/>
</dbReference>
<feature type="active site" description="Proton donor" evidence="6">
    <location>
        <position position="312"/>
    </location>
</feature>
<dbReference type="GO" id="GO:0016020">
    <property type="term" value="C:membrane"/>
    <property type="evidence" value="ECO:0007669"/>
    <property type="project" value="TreeGrafter"/>
</dbReference>
<keyword evidence="10" id="KW-1185">Reference proteome</keyword>
<protein>
    <recommendedName>
        <fullName evidence="3">beta-N-acetylhexosaminidase</fullName>
        <ecNumber evidence="3">3.2.1.52</ecNumber>
    </recommendedName>
</protein>
<dbReference type="Gene3D" id="3.30.379.10">
    <property type="entry name" value="Chitobiase/beta-hexosaminidase domain 2-like"/>
    <property type="match status" value="1"/>
</dbReference>
<dbReference type="PRINTS" id="PR00738">
    <property type="entry name" value="GLHYDRLASE20"/>
</dbReference>
<feature type="domain" description="Beta-hexosaminidase bacterial type N-terminal" evidence="8">
    <location>
        <begin position="24"/>
        <end position="151"/>
    </location>
</feature>
<reference evidence="9 10" key="1">
    <citation type="submission" date="2018-07" db="EMBL/GenBank/DDBJ databases">
        <title>Freshwater and sediment microbial communities from various areas in North America, analyzing microbe dynamics in response to fracking.</title>
        <authorList>
            <person name="Lamendella R."/>
        </authorList>
    </citation>
    <scope>NUCLEOTIDE SEQUENCE [LARGE SCALE GENOMIC DNA]</scope>
    <source>
        <strain evidence="9 10">160A</strain>
    </source>
</reference>
<dbReference type="EC" id="3.2.1.52" evidence="3"/>
<evidence type="ECO:0000313" key="9">
    <source>
        <dbReference type="EMBL" id="RCW37605.1"/>
    </source>
</evidence>
<keyword evidence="5" id="KW-0326">Glycosidase</keyword>
<dbReference type="RefSeq" id="WP_106154055.1">
    <property type="nucleotide sequence ID" value="NZ_PVTS01000015.1"/>
</dbReference>
<evidence type="ECO:0000256" key="1">
    <source>
        <dbReference type="ARBA" id="ARBA00001231"/>
    </source>
</evidence>
<sequence>MQKQILLIALMAFFIVPLSSQDLKIIPAPENLSIQKGNFVIPDRFTVNADEEFTSALNMFFNRVNQHGFSSEWKRSWFLCSPDLEIIKEPQIDNGNPEAYTLKITSKKIVLKAAGKSGVFYGLQTLSQVMLNQTSENTKNRTLPALTINDAPRYPWRGIMLDESRHFFGKEKVKELLDWMAFYKLNKFHWHLTDVQGWRVEIKKYPKLTTVGATGNLSDPDASAKFYSQDDIREILKYAQDRFIEVIPEIDMPGHATAANKAYPEFSGGGSEKYPEFTFNPGKEETYAFLTDILREVADLFPSEYIHLGGDEVHFGNHHWKNLPEVQELMKKENLKNLQEVEYYFINRMADSLTTMNKKLMGWDEIVNAQTPVEESVVMWWRHDKKDQLQKSLENGYTTILCPRIPLYFDFVQHESHESGRRWAGEYSTLKQILHFNEYFEETITEYNHLIPGIQANLWTETIDTPERLDYMTFPRIAALAEAAWSTNEKPDYQDFLNRLKPSLQLYKKAGISFFNPINPDSTPEIKGPAK</sequence>
<organism evidence="9 10">
    <name type="scientific">Marinilabilia salmonicolor</name>
    <dbReference type="NCBI Taxonomy" id="989"/>
    <lineage>
        <taxon>Bacteria</taxon>
        <taxon>Pseudomonadati</taxon>
        <taxon>Bacteroidota</taxon>
        <taxon>Bacteroidia</taxon>
        <taxon>Marinilabiliales</taxon>
        <taxon>Marinilabiliaceae</taxon>
        <taxon>Marinilabilia</taxon>
    </lineage>
</organism>
<dbReference type="Proteomes" id="UP000252733">
    <property type="component" value="Unassembled WGS sequence"/>
</dbReference>
<dbReference type="PIRSF" id="PIRSF001093">
    <property type="entry name" value="B-hxosamndse_ab_euk"/>
    <property type="match status" value="1"/>
</dbReference>
<evidence type="ECO:0000259" key="8">
    <source>
        <dbReference type="Pfam" id="PF02838"/>
    </source>
</evidence>
<name>A0A2T0XBW5_9BACT</name>
<dbReference type="InterPro" id="IPR029018">
    <property type="entry name" value="Hex-like_dom2"/>
</dbReference>
<evidence type="ECO:0000259" key="7">
    <source>
        <dbReference type="Pfam" id="PF00728"/>
    </source>
</evidence>
<dbReference type="GO" id="GO:0005975">
    <property type="term" value="P:carbohydrate metabolic process"/>
    <property type="evidence" value="ECO:0007669"/>
    <property type="project" value="InterPro"/>
</dbReference>
<evidence type="ECO:0000256" key="3">
    <source>
        <dbReference type="ARBA" id="ARBA00012663"/>
    </source>
</evidence>
<gene>
    <name evidence="9" type="ORF">DFO77_105114</name>
</gene>
<comment type="caution">
    <text evidence="9">The sequence shown here is derived from an EMBL/GenBank/DDBJ whole genome shotgun (WGS) entry which is preliminary data.</text>
</comment>
<dbReference type="EMBL" id="QPIZ01000005">
    <property type="protein sequence ID" value="RCW37605.1"/>
    <property type="molecule type" value="Genomic_DNA"/>
</dbReference>
<dbReference type="PANTHER" id="PTHR22600">
    <property type="entry name" value="BETA-HEXOSAMINIDASE"/>
    <property type="match status" value="1"/>
</dbReference>
<comment type="catalytic activity">
    <reaction evidence="1">
        <text>Hydrolysis of terminal non-reducing N-acetyl-D-hexosamine residues in N-acetyl-beta-D-hexosaminides.</text>
        <dbReference type="EC" id="3.2.1.52"/>
    </reaction>
</comment>
<evidence type="ECO:0000256" key="5">
    <source>
        <dbReference type="ARBA" id="ARBA00023295"/>
    </source>
</evidence>
<dbReference type="InterPro" id="IPR015883">
    <property type="entry name" value="Glyco_hydro_20_cat"/>
</dbReference>
<dbReference type="Pfam" id="PF00728">
    <property type="entry name" value="Glyco_hydro_20"/>
    <property type="match status" value="1"/>
</dbReference>
<dbReference type="Pfam" id="PF02838">
    <property type="entry name" value="Glyco_hydro_20b"/>
    <property type="match status" value="1"/>
</dbReference>
<evidence type="ECO:0000256" key="2">
    <source>
        <dbReference type="ARBA" id="ARBA00006285"/>
    </source>
</evidence>
<dbReference type="GO" id="GO:0004563">
    <property type="term" value="F:beta-N-acetylhexosaminidase activity"/>
    <property type="evidence" value="ECO:0007669"/>
    <property type="project" value="UniProtKB-EC"/>
</dbReference>
<comment type="similarity">
    <text evidence="2">Belongs to the glycosyl hydrolase 20 family.</text>
</comment>
<feature type="domain" description="Glycoside hydrolase family 20 catalytic" evidence="7">
    <location>
        <begin position="154"/>
        <end position="487"/>
    </location>
</feature>
<dbReference type="OrthoDB" id="1090159at2"/>
<dbReference type="GO" id="GO:0030203">
    <property type="term" value="P:glycosaminoglycan metabolic process"/>
    <property type="evidence" value="ECO:0007669"/>
    <property type="project" value="TreeGrafter"/>
</dbReference>
<dbReference type="Gene3D" id="3.20.20.80">
    <property type="entry name" value="Glycosidases"/>
    <property type="match status" value="1"/>
</dbReference>
<dbReference type="SUPFAM" id="SSF51445">
    <property type="entry name" value="(Trans)glycosidases"/>
    <property type="match status" value="1"/>
</dbReference>
<dbReference type="InterPro" id="IPR017853">
    <property type="entry name" value="GH"/>
</dbReference>
<evidence type="ECO:0000256" key="4">
    <source>
        <dbReference type="ARBA" id="ARBA00022801"/>
    </source>
</evidence>
<dbReference type="InterPro" id="IPR025705">
    <property type="entry name" value="Beta_hexosaminidase_sua/sub"/>
</dbReference>
<accession>A0A2T0XBW5</accession>
<evidence type="ECO:0000256" key="6">
    <source>
        <dbReference type="PIRSR" id="PIRSR625705-1"/>
    </source>
</evidence>
<dbReference type="AlphaFoldDB" id="A0A2T0XBW5"/>